<dbReference type="Proteomes" id="UP001403385">
    <property type="component" value="Unassembled WGS sequence"/>
</dbReference>
<reference evidence="2 3" key="1">
    <citation type="submission" date="2024-04" db="EMBL/GenBank/DDBJ databases">
        <title>Novel genus in family Flammeovirgaceae.</title>
        <authorList>
            <person name="Nguyen T.H."/>
            <person name="Vuong T.Q."/>
            <person name="Le H."/>
            <person name="Kim S.-G."/>
        </authorList>
    </citation>
    <scope>NUCLEOTIDE SEQUENCE [LARGE SCALE GENOMIC DNA]</scope>
    <source>
        <strain evidence="2 3">JCM 23209</strain>
    </source>
</reference>
<accession>A0AAW9SI07</accession>
<evidence type="ECO:0000313" key="3">
    <source>
        <dbReference type="Proteomes" id="UP001403385"/>
    </source>
</evidence>
<sequence length="460" mass="50614">MGTESEEPQRWIFDAGVLFGLQPSPSTNNYRHVQLIFNHLASDIRVRGKNGTENAWGPWRKFAVADENGKLGVGVPFPKYPLDVEGDVNTSGSYRFEGYELIQANYDKKNTSFGINAGSSDGVGIYNTLIGFAAGLSAQQATENAYYNTFVGAFAGRHNLSGYYNTFLGAMAGENNVTGVYNVYLGSLAGKTIASTPELEASNNVLVGHQAGYYLKASNGNVLLGRLAGCGSFFAENGETLESVSNQSKDNTILGNLAGVYHNEGDYNVFVGSQAGRWNRTGHRNVFIGYAAGSNENIQNISHRLYIENSSSEIPLIYGEFDNNKVGINTNAVPDGYAFAVKGKAIMEGVKVELSGDGTGVWPDYVFSDNYKLKSLAEVEEFVRENRHLPEIPSAKEVEQNGIDVAEMDAKLLQKVEELTLYLIEQNKMQEQQSKLIEKQSELIERMQKRIEELEQQLKH</sequence>
<evidence type="ECO:0000313" key="2">
    <source>
        <dbReference type="EMBL" id="MEN7550451.1"/>
    </source>
</evidence>
<gene>
    <name evidence="2" type="ORF">AAG747_21205</name>
</gene>
<feature type="coiled-coil region" evidence="1">
    <location>
        <begin position="430"/>
        <end position="457"/>
    </location>
</feature>
<keyword evidence="3" id="KW-1185">Reference proteome</keyword>
<dbReference type="AlphaFoldDB" id="A0AAW9SI07"/>
<evidence type="ECO:0000256" key="1">
    <source>
        <dbReference type="SAM" id="Coils"/>
    </source>
</evidence>
<dbReference type="RefSeq" id="WP_346823233.1">
    <property type="nucleotide sequence ID" value="NZ_JBDKWZ010000014.1"/>
</dbReference>
<protein>
    <recommendedName>
        <fullName evidence="4">Peptidase S74 domain-containing protein</fullName>
    </recommendedName>
</protein>
<proteinExistence type="predicted"/>
<evidence type="ECO:0008006" key="4">
    <source>
        <dbReference type="Google" id="ProtNLM"/>
    </source>
</evidence>
<keyword evidence="1" id="KW-0175">Coiled coil</keyword>
<dbReference type="EMBL" id="JBDKWZ010000014">
    <property type="protein sequence ID" value="MEN7550451.1"/>
    <property type="molecule type" value="Genomic_DNA"/>
</dbReference>
<comment type="caution">
    <text evidence="2">The sequence shown here is derived from an EMBL/GenBank/DDBJ whole genome shotgun (WGS) entry which is preliminary data.</text>
</comment>
<name>A0AAW9SI07_9BACT</name>
<organism evidence="2 3">
    <name type="scientific">Rapidithrix thailandica</name>
    <dbReference type="NCBI Taxonomy" id="413964"/>
    <lineage>
        <taxon>Bacteria</taxon>
        <taxon>Pseudomonadati</taxon>
        <taxon>Bacteroidota</taxon>
        <taxon>Cytophagia</taxon>
        <taxon>Cytophagales</taxon>
        <taxon>Flammeovirgaceae</taxon>
        <taxon>Rapidithrix</taxon>
    </lineage>
</organism>